<dbReference type="GO" id="GO:0030246">
    <property type="term" value="F:carbohydrate binding"/>
    <property type="evidence" value="ECO:0007669"/>
    <property type="project" value="UniProtKB-KW"/>
</dbReference>
<evidence type="ECO:0000256" key="2">
    <source>
        <dbReference type="ARBA" id="ARBA00022692"/>
    </source>
</evidence>
<dbReference type="KEGG" id="caua:113114920"/>
<dbReference type="SUPFAM" id="SSF48726">
    <property type="entry name" value="Immunoglobulin"/>
    <property type="match status" value="4"/>
</dbReference>
<dbReference type="GO" id="GO:0033691">
    <property type="term" value="F:sialic acid binding"/>
    <property type="evidence" value="ECO:0007669"/>
    <property type="project" value="TreeGrafter"/>
</dbReference>
<feature type="transmembrane region" description="Helical" evidence="10">
    <location>
        <begin position="515"/>
        <end position="537"/>
    </location>
</feature>
<feature type="domain" description="Ig-like" evidence="11">
    <location>
        <begin position="344"/>
        <end position="424"/>
    </location>
</feature>
<organism evidence="12 13">
    <name type="scientific">Carassius auratus</name>
    <name type="common">Goldfish</name>
    <dbReference type="NCBI Taxonomy" id="7957"/>
    <lineage>
        <taxon>Eukaryota</taxon>
        <taxon>Metazoa</taxon>
        <taxon>Chordata</taxon>
        <taxon>Craniata</taxon>
        <taxon>Vertebrata</taxon>
        <taxon>Euteleostomi</taxon>
        <taxon>Actinopterygii</taxon>
        <taxon>Neopterygii</taxon>
        <taxon>Teleostei</taxon>
        <taxon>Ostariophysi</taxon>
        <taxon>Cypriniformes</taxon>
        <taxon>Cyprinidae</taxon>
        <taxon>Cyprininae</taxon>
        <taxon>Carassius</taxon>
    </lineage>
</organism>
<keyword evidence="3" id="KW-0430">Lectin</keyword>
<dbReference type="InterPro" id="IPR013162">
    <property type="entry name" value="CD80_C2-set"/>
</dbReference>
<dbReference type="Pfam" id="PF08205">
    <property type="entry name" value="C2-set_2"/>
    <property type="match status" value="1"/>
</dbReference>
<evidence type="ECO:0000256" key="7">
    <source>
        <dbReference type="ARBA" id="ARBA00023157"/>
    </source>
</evidence>
<evidence type="ECO:0000256" key="4">
    <source>
        <dbReference type="ARBA" id="ARBA00022889"/>
    </source>
</evidence>
<proteinExistence type="inferred from homology"/>
<dbReference type="InterPro" id="IPR051036">
    <property type="entry name" value="SIGLEC"/>
</dbReference>
<keyword evidence="2 10" id="KW-0812">Transmembrane</keyword>
<feature type="region of interest" description="Disordered" evidence="9">
    <location>
        <begin position="554"/>
        <end position="578"/>
    </location>
</feature>
<dbReference type="AlphaFoldDB" id="A0A6P6QX96"/>
<dbReference type="Gene3D" id="2.60.40.10">
    <property type="entry name" value="Immunoglobulins"/>
    <property type="match status" value="4"/>
</dbReference>
<dbReference type="Pfam" id="PF07686">
    <property type="entry name" value="V-set"/>
    <property type="match status" value="1"/>
</dbReference>
<evidence type="ECO:0000313" key="12">
    <source>
        <dbReference type="Proteomes" id="UP000515129"/>
    </source>
</evidence>
<keyword evidence="5 10" id="KW-1133">Transmembrane helix</keyword>
<dbReference type="RefSeq" id="XP_026137811.1">
    <property type="nucleotide sequence ID" value="XM_026282026.1"/>
</dbReference>
<gene>
    <name evidence="13" type="primary">LOC113114920</name>
</gene>
<dbReference type="PANTHER" id="PTHR12035:SF135">
    <property type="entry name" value="SIALIC ACID-BINDING IG-LIKE LECTIN 13"/>
    <property type="match status" value="1"/>
</dbReference>
<dbReference type="GO" id="GO:0007155">
    <property type="term" value="P:cell adhesion"/>
    <property type="evidence" value="ECO:0007669"/>
    <property type="project" value="UniProtKB-KW"/>
</dbReference>
<feature type="compositionally biased region" description="Basic and acidic residues" evidence="9">
    <location>
        <begin position="563"/>
        <end position="577"/>
    </location>
</feature>
<dbReference type="OrthoDB" id="5843397at2759"/>
<accession>A0A6P6QX96</accession>
<dbReference type="GeneID" id="113114920"/>
<evidence type="ECO:0000256" key="9">
    <source>
        <dbReference type="SAM" id="MobiDB-lite"/>
    </source>
</evidence>
<evidence type="ECO:0000256" key="1">
    <source>
        <dbReference type="ARBA" id="ARBA00004167"/>
    </source>
</evidence>
<dbReference type="PANTHER" id="PTHR12035">
    <property type="entry name" value="SIALIC ACID BINDING IMMUNOGLOBULIN-LIKE LECTIN"/>
    <property type="match status" value="1"/>
</dbReference>
<keyword evidence="6 10" id="KW-0472">Membrane</keyword>
<dbReference type="SMART" id="SM00409">
    <property type="entry name" value="IG"/>
    <property type="match status" value="3"/>
</dbReference>
<dbReference type="Proteomes" id="UP000515129">
    <property type="component" value="Chromosome 15"/>
</dbReference>
<sequence length="612" mass="68009">MIARVNICLPLYQPWRQLQHEVLNFDAEMVFWSCLFFLWLRVSSANAGEWSAKMPESVVGLSGSCVLIPCTFSYPANGKTYTEFTGIWYHEYSTVVYHTDTSKIIDSFKGRTSLIGDLHQNNCSLNISSLSNSDAGSFVFRIEIKDLNKYSYGEKVSISVKETPENPTVSVEEEVTSGKPVNATCAVSHSCPSDLPRVTWSHGGKQSSTSQPQNHGQWKLTYYSLTFTPSREDHNKLLICSAEFNGKNVTGHKTLKVKYPPYNVSVVTKPSVKENDSVELSCSSDSNPPANSYQWFSLNGTMLAKSPTYKLERVSRHTEAISCTAFNTEGKNCSGPQKMNVLYPPYNVSVVTKHSVKENDSVELSCSSDSNPPANSYQWFSLNGTMLAKSPTYKLERVSRHTEAISCTAFNTEGKNSSGPRKLNILYPPEIKSESSCMSKILTVCVCIVDSNPPSEVKWFGPDSSKSFSSTSIKQNESLTIFTLQGWLGFPETILCFANNSLGSSSLTLEAPQNGLIYIVVASAFAVVLVCILMCVVRRHCRNRAVQQTVMKNKQTQMKTTQHKLDLENSKEEERSDGGFYTNSHVYVNSVGDKRLLSSDRALEDEVVYANT</sequence>
<reference evidence="13" key="1">
    <citation type="submission" date="2025-08" db="UniProtKB">
        <authorList>
            <consortium name="RefSeq"/>
        </authorList>
    </citation>
    <scope>IDENTIFICATION</scope>
    <source>
        <strain evidence="13">Wakin</strain>
        <tissue evidence="13">Muscle</tissue>
    </source>
</reference>
<dbReference type="InterPro" id="IPR003599">
    <property type="entry name" value="Ig_sub"/>
</dbReference>
<evidence type="ECO:0000313" key="13">
    <source>
        <dbReference type="RefSeq" id="XP_026137811.1"/>
    </source>
</evidence>
<keyword evidence="4" id="KW-0130">Cell adhesion</keyword>
<comment type="subcellular location">
    <subcellularLocation>
        <location evidence="1">Membrane</location>
        <topology evidence="1">Single-pass membrane protein</topology>
    </subcellularLocation>
</comment>
<dbReference type="InterPro" id="IPR007110">
    <property type="entry name" value="Ig-like_dom"/>
</dbReference>
<feature type="domain" description="Ig-like" evidence="11">
    <location>
        <begin position="167"/>
        <end position="250"/>
    </location>
</feature>
<feature type="domain" description="Ig-like" evidence="11">
    <location>
        <begin position="260"/>
        <end position="334"/>
    </location>
</feature>
<evidence type="ECO:0000256" key="5">
    <source>
        <dbReference type="ARBA" id="ARBA00022989"/>
    </source>
</evidence>
<evidence type="ECO:0000256" key="10">
    <source>
        <dbReference type="SAM" id="Phobius"/>
    </source>
</evidence>
<evidence type="ECO:0000256" key="6">
    <source>
        <dbReference type="ARBA" id="ARBA00023136"/>
    </source>
</evidence>
<dbReference type="InterPro" id="IPR013783">
    <property type="entry name" value="Ig-like_fold"/>
</dbReference>
<dbReference type="GO" id="GO:0005886">
    <property type="term" value="C:plasma membrane"/>
    <property type="evidence" value="ECO:0007669"/>
    <property type="project" value="TreeGrafter"/>
</dbReference>
<evidence type="ECO:0000256" key="3">
    <source>
        <dbReference type="ARBA" id="ARBA00022734"/>
    </source>
</evidence>
<comment type="similarity">
    <text evidence="8">Belongs to the immunoglobulin superfamily. SIGLEC (sialic acid binding Ig-like lectin) family.</text>
</comment>
<keyword evidence="12" id="KW-1185">Reference proteome</keyword>
<name>A0A6P6QX96_CARAU</name>
<dbReference type="InterPro" id="IPR036179">
    <property type="entry name" value="Ig-like_dom_sf"/>
</dbReference>
<dbReference type="PROSITE" id="PS50835">
    <property type="entry name" value="IG_LIKE"/>
    <property type="match status" value="3"/>
</dbReference>
<dbReference type="InterPro" id="IPR013106">
    <property type="entry name" value="Ig_V-set"/>
</dbReference>
<evidence type="ECO:0000256" key="8">
    <source>
        <dbReference type="ARBA" id="ARBA00038361"/>
    </source>
</evidence>
<protein>
    <submittedName>
        <fullName evidence="13">Myelin-associated glycoprotein-like isoform X1</fullName>
    </submittedName>
</protein>
<evidence type="ECO:0000259" key="11">
    <source>
        <dbReference type="PROSITE" id="PS50835"/>
    </source>
</evidence>
<keyword evidence="7" id="KW-1015">Disulfide bond</keyword>